<accession>A0A4V5ZY82</accession>
<reference evidence="2 3" key="1">
    <citation type="journal article" date="2015" name="Genome Biol.">
        <title>Comparative genomics of Steinernema reveals deeply conserved gene regulatory networks.</title>
        <authorList>
            <person name="Dillman A.R."/>
            <person name="Macchietto M."/>
            <person name="Porter C.F."/>
            <person name="Rogers A."/>
            <person name="Williams B."/>
            <person name="Antoshechkin I."/>
            <person name="Lee M.M."/>
            <person name="Goodwin Z."/>
            <person name="Lu X."/>
            <person name="Lewis E.E."/>
            <person name="Goodrich-Blair H."/>
            <person name="Stock S.P."/>
            <person name="Adams B.J."/>
            <person name="Sternberg P.W."/>
            <person name="Mortazavi A."/>
        </authorList>
    </citation>
    <scope>NUCLEOTIDE SEQUENCE [LARGE SCALE GENOMIC DNA]</scope>
    <source>
        <strain evidence="2 3">ALL</strain>
    </source>
</reference>
<organism evidence="2 3">
    <name type="scientific">Steinernema carpocapsae</name>
    <name type="common">Entomopathogenic nematode</name>
    <dbReference type="NCBI Taxonomy" id="34508"/>
    <lineage>
        <taxon>Eukaryota</taxon>
        <taxon>Metazoa</taxon>
        <taxon>Ecdysozoa</taxon>
        <taxon>Nematoda</taxon>
        <taxon>Chromadorea</taxon>
        <taxon>Rhabditida</taxon>
        <taxon>Tylenchina</taxon>
        <taxon>Panagrolaimomorpha</taxon>
        <taxon>Strongyloidoidea</taxon>
        <taxon>Steinernematidae</taxon>
        <taxon>Steinernema</taxon>
    </lineage>
</organism>
<feature type="region of interest" description="Disordered" evidence="1">
    <location>
        <begin position="1"/>
        <end position="27"/>
    </location>
</feature>
<proteinExistence type="predicted"/>
<feature type="region of interest" description="Disordered" evidence="1">
    <location>
        <begin position="57"/>
        <end position="82"/>
    </location>
</feature>
<evidence type="ECO:0000313" key="3">
    <source>
        <dbReference type="Proteomes" id="UP000298663"/>
    </source>
</evidence>
<dbReference type="EMBL" id="AZBU02000010">
    <property type="protein sequence ID" value="TKR62725.1"/>
    <property type="molecule type" value="Genomic_DNA"/>
</dbReference>
<reference evidence="2 3" key="2">
    <citation type="journal article" date="2019" name="G3 (Bethesda)">
        <title>Hybrid Assembly of the Genome of the Entomopathogenic Nematode Steinernema carpocapsae Identifies the X-Chromosome.</title>
        <authorList>
            <person name="Serra L."/>
            <person name="Macchietto M."/>
            <person name="Macias-Munoz A."/>
            <person name="McGill C.J."/>
            <person name="Rodriguez I.M."/>
            <person name="Rodriguez B."/>
            <person name="Murad R."/>
            <person name="Mortazavi A."/>
        </authorList>
    </citation>
    <scope>NUCLEOTIDE SEQUENCE [LARGE SCALE GENOMIC DNA]</scope>
    <source>
        <strain evidence="2 3">ALL</strain>
    </source>
</reference>
<dbReference type="Proteomes" id="UP000298663">
    <property type="component" value="Unassembled WGS sequence"/>
</dbReference>
<protein>
    <submittedName>
        <fullName evidence="2">Uncharacterized protein</fullName>
    </submittedName>
</protein>
<dbReference type="AlphaFoldDB" id="A0A4V5ZY82"/>
<comment type="caution">
    <text evidence="2">The sequence shown here is derived from an EMBL/GenBank/DDBJ whole genome shotgun (WGS) entry which is preliminary data.</text>
</comment>
<keyword evidence="3" id="KW-1185">Reference proteome</keyword>
<evidence type="ECO:0000313" key="2">
    <source>
        <dbReference type="EMBL" id="TKR62725.1"/>
    </source>
</evidence>
<sequence length="82" mass="9362">MLMVNIPSGAVKEQREQQRTSRPFDNGNHRRRVWLFARRAADSSAELYRLLGGPAAMNAVSSDDKRPEASPIPRKIRPYQKI</sequence>
<gene>
    <name evidence="2" type="ORF">L596_026646</name>
</gene>
<name>A0A4V5ZY82_STECR</name>
<evidence type="ECO:0000256" key="1">
    <source>
        <dbReference type="SAM" id="MobiDB-lite"/>
    </source>
</evidence>